<keyword evidence="1" id="KW-0812">Transmembrane</keyword>
<proteinExistence type="predicted"/>
<dbReference type="EMBL" id="CP035710">
    <property type="protein sequence ID" value="QEN03023.1"/>
    <property type="molecule type" value="Genomic_DNA"/>
</dbReference>
<keyword evidence="1" id="KW-1133">Transmembrane helix</keyword>
<dbReference type="Proteomes" id="UP000323522">
    <property type="component" value="Plasmid pSna507_unt10"/>
</dbReference>
<protein>
    <recommendedName>
        <fullName evidence="2">CBU-0592-like domain-containing protein</fullName>
    </recommendedName>
</protein>
<name>A0A5C1Q4J1_9BURK</name>
<geneLocation type="plasmid" evidence="5">
    <name>psna507_unt10</name>
</geneLocation>
<evidence type="ECO:0000313" key="4">
    <source>
        <dbReference type="EMBL" id="QEN03023.1"/>
    </source>
</evidence>
<dbReference type="Pfam" id="PF26604">
    <property type="entry name" value="CBU_0592"/>
    <property type="match status" value="1"/>
</dbReference>
<dbReference type="AlphaFoldDB" id="A0A5C1Q4J1"/>
<dbReference type="KEGG" id="snn:EWH46_19430"/>
<dbReference type="NCBIfam" id="NF047864">
    <property type="entry name" value="CBU_0592_membra"/>
    <property type="match status" value="1"/>
</dbReference>
<keyword evidence="4" id="KW-0614">Plasmid</keyword>
<dbReference type="Proteomes" id="UP001549111">
    <property type="component" value="Unassembled WGS sequence"/>
</dbReference>
<organism evidence="4 5">
    <name type="scientific">Sphaerotilus sulfidivorans</name>
    <dbReference type="NCBI Taxonomy" id="639200"/>
    <lineage>
        <taxon>Bacteria</taxon>
        <taxon>Pseudomonadati</taxon>
        <taxon>Pseudomonadota</taxon>
        <taxon>Betaproteobacteria</taxon>
        <taxon>Burkholderiales</taxon>
        <taxon>Sphaerotilaceae</taxon>
        <taxon>Sphaerotilus</taxon>
    </lineage>
</organism>
<dbReference type="EMBL" id="JBEPLS010000007">
    <property type="protein sequence ID" value="MET3604396.1"/>
    <property type="molecule type" value="Genomic_DNA"/>
</dbReference>
<evidence type="ECO:0000313" key="6">
    <source>
        <dbReference type="Proteomes" id="UP001549111"/>
    </source>
</evidence>
<reference evidence="4 5" key="1">
    <citation type="submission" date="2019-02" db="EMBL/GenBank/DDBJ databases">
        <title>Complete Genome Sequence and Methylome Analysis of Sphaerotilus natans subsp. sulfidivorans D-507.</title>
        <authorList>
            <person name="Fomenkov A."/>
            <person name="Gridneva E."/>
            <person name="Smolyakov D."/>
            <person name="Dubinina G."/>
            <person name="Vincze T."/>
            <person name="Grabovich M."/>
            <person name="Roberts R.J."/>
        </authorList>
    </citation>
    <scope>NUCLEOTIDE SEQUENCE [LARGE SCALE GENOMIC DNA]</scope>
    <source>
        <strain evidence="4 5">D-507</strain>
        <plasmid evidence="5">psna507_unt10</plasmid>
        <plasmid evidence="4">pSna507_unt10</plasmid>
    </source>
</reference>
<gene>
    <name evidence="3" type="ORF">ABIC99_002212</name>
    <name evidence="4" type="ORF">EWH46_19430</name>
</gene>
<geneLocation type="plasmid" evidence="4">
    <name>pSna507_unt10</name>
</geneLocation>
<evidence type="ECO:0000256" key="1">
    <source>
        <dbReference type="SAM" id="Phobius"/>
    </source>
</evidence>
<feature type="transmembrane region" description="Helical" evidence="1">
    <location>
        <begin position="6"/>
        <end position="25"/>
    </location>
</feature>
<dbReference type="OrthoDB" id="8689769at2"/>
<accession>A0A5C1Q4J1</accession>
<dbReference type="RefSeq" id="WP_149505643.1">
    <property type="nucleotide sequence ID" value="NZ_CP035710.1"/>
</dbReference>
<evidence type="ECO:0000313" key="3">
    <source>
        <dbReference type="EMBL" id="MET3604396.1"/>
    </source>
</evidence>
<keyword evidence="6" id="KW-1185">Reference proteome</keyword>
<feature type="transmembrane region" description="Helical" evidence="1">
    <location>
        <begin position="37"/>
        <end position="55"/>
    </location>
</feature>
<sequence length="80" mass="8924">MIRLGLLDLVGLCGVGAYVVAHFLVQVRHESPRSRRIVALNMIGPLCVLVSLIGAFNISSFFSQSLWLLLTLAGWWKSRR</sequence>
<reference evidence="3 6" key="2">
    <citation type="submission" date="2024-06" db="EMBL/GenBank/DDBJ databases">
        <title>Genomic Encyclopedia of Type Strains, Phase IV (KMG-IV): sequencing the most valuable type-strain genomes for metagenomic binning, comparative biology and taxonomic classification.</title>
        <authorList>
            <person name="Goeker M."/>
        </authorList>
    </citation>
    <scope>NUCLEOTIDE SEQUENCE [LARGE SCALE GENOMIC DNA]</scope>
    <source>
        <strain evidence="3 6">D-501</strain>
    </source>
</reference>
<evidence type="ECO:0000259" key="2">
    <source>
        <dbReference type="Pfam" id="PF26604"/>
    </source>
</evidence>
<keyword evidence="1" id="KW-0472">Membrane</keyword>
<feature type="domain" description="CBU-0592-like" evidence="2">
    <location>
        <begin position="8"/>
        <end position="78"/>
    </location>
</feature>
<evidence type="ECO:0000313" key="5">
    <source>
        <dbReference type="Proteomes" id="UP000323522"/>
    </source>
</evidence>
<dbReference type="InterPro" id="IPR058058">
    <property type="entry name" value="CBU_0592-like"/>
</dbReference>